<comment type="caution">
    <text evidence="3">The sequence shown here is derived from an EMBL/GenBank/DDBJ whole genome shotgun (WGS) entry which is preliminary data.</text>
</comment>
<accession>A0A699YNA3</accession>
<gene>
    <name evidence="3" type="ORF">HaLaN_07114</name>
</gene>
<organism evidence="3 4">
    <name type="scientific">Haematococcus lacustris</name>
    <name type="common">Green alga</name>
    <name type="synonym">Haematococcus pluvialis</name>
    <dbReference type="NCBI Taxonomy" id="44745"/>
    <lineage>
        <taxon>Eukaryota</taxon>
        <taxon>Viridiplantae</taxon>
        <taxon>Chlorophyta</taxon>
        <taxon>core chlorophytes</taxon>
        <taxon>Chlorophyceae</taxon>
        <taxon>CS clade</taxon>
        <taxon>Chlamydomonadales</taxon>
        <taxon>Haematococcaceae</taxon>
        <taxon>Haematococcus</taxon>
    </lineage>
</organism>
<dbReference type="PROSITE" id="PS50095">
    <property type="entry name" value="PLAT"/>
    <property type="match status" value="1"/>
</dbReference>
<dbReference type="InterPro" id="IPR052970">
    <property type="entry name" value="Inner_ear_hair_cell_LOXHD"/>
</dbReference>
<dbReference type="Pfam" id="PF01477">
    <property type="entry name" value="PLAT"/>
    <property type="match status" value="1"/>
</dbReference>
<dbReference type="PANTHER" id="PTHR45901">
    <property type="entry name" value="PROTEIN CBG12474"/>
    <property type="match status" value="1"/>
</dbReference>
<protein>
    <recommendedName>
        <fullName evidence="2">PLAT domain-containing protein</fullName>
    </recommendedName>
</protein>
<dbReference type="InterPro" id="IPR036392">
    <property type="entry name" value="PLAT/LH2_dom_sf"/>
</dbReference>
<keyword evidence="4" id="KW-1185">Reference proteome</keyword>
<dbReference type="Proteomes" id="UP000485058">
    <property type="component" value="Unassembled WGS sequence"/>
</dbReference>
<reference evidence="3 4" key="1">
    <citation type="submission" date="2020-02" db="EMBL/GenBank/DDBJ databases">
        <title>Draft genome sequence of Haematococcus lacustris strain NIES-144.</title>
        <authorList>
            <person name="Morimoto D."/>
            <person name="Nakagawa S."/>
            <person name="Yoshida T."/>
            <person name="Sawayama S."/>
        </authorList>
    </citation>
    <scope>NUCLEOTIDE SEQUENCE [LARGE SCALE GENOMIC DNA]</scope>
    <source>
        <strain evidence="3 4">NIES-144</strain>
    </source>
</reference>
<comment type="caution">
    <text evidence="1">Lacks conserved residue(s) required for the propagation of feature annotation.</text>
</comment>
<dbReference type="SUPFAM" id="SSF49723">
    <property type="entry name" value="Lipase/lipooxygenase domain (PLAT/LH2 domain)"/>
    <property type="match status" value="1"/>
</dbReference>
<evidence type="ECO:0000313" key="4">
    <source>
        <dbReference type="Proteomes" id="UP000485058"/>
    </source>
</evidence>
<dbReference type="Gene3D" id="2.60.60.20">
    <property type="entry name" value="PLAT/LH2 domain"/>
    <property type="match status" value="1"/>
</dbReference>
<evidence type="ECO:0000259" key="2">
    <source>
        <dbReference type="PROSITE" id="PS50095"/>
    </source>
</evidence>
<dbReference type="AlphaFoldDB" id="A0A699YNA3"/>
<evidence type="ECO:0000313" key="3">
    <source>
        <dbReference type="EMBL" id="GFH11593.1"/>
    </source>
</evidence>
<dbReference type="EMBL" id="BLLF01000417">
    <property type="protein sequence ID" value="GFH11593.1"/>
    <property type="molecule type" value="Genomic_DNA"/>
</dbReference>
<sequence length="119" mass="12258">RVDLESGGSLRAGAEAEAQAAGKGSLPNLCSGAEACRPRAAALQAGGRGKFLLRGLKDVGTMQQLEVGHDGSGLMPGWHLAWVRVTNLGSGASALFPCNQWLSAGKGDKKTSRVLDAEE</sequence>
<proteinExistence type="predicted"/>
<dbReference type="PANTHER" id="PTHR45901:SF3">
    <property type="entry name" value="LIPOXYGENASE HOMOLOGY DOMAIN-CONTAINING PROTEIN 1"/>
    <property type="match status" value="1"/>
</dbReference>
<feature type="domain" description="PLAT" evidence="2">
    <location>
        <begin position="1"/>
        <end position="116"/>
    </location>
</feature>
<feature type="non-terminal residue" evidence="3">
    <location>
        <position position="119"/>
    </location>
</feature>
<feature type="non-terminal residue" evidence="3">
    <location>
        <position position="1"/>
    </location>
</feature>
<dbReference type="InterPro" id="IPR001024">
    <property type="entry name" value="PLAT/LH2_dom"/>
</dbReference>
<name>A0A699YNA3_HAELA</name>
<evidence type="ECO:0000256" key="1">
    <source>
        <dbReference type="PROSITE-ProRule" id="PRU00152"/>
    </source>
</evidence>